<dbReference type="SUPFAM" id="SSF48695">
    <property type="entry name" value="Multiheme cytochromes"/>
    <property type="match status" value="1"/>
</dbReference>
<dbReference type="EMBL" id="CP060204">
    <property type="protein sequence ID" value="QNH53651.1"/>
    <property type="molecule type" value="Genomic_DNA"/>
</dbReference>
<keyword evidence="9" id="KW-0408">Iron</keyword>
<keyword evidence="4" id="KW-0349">Heme</keyword>
<dbReference type="Proteomes" id="UP000515480">
    <property type="component" value="Chromosome"/>
</dbReference>
<comment type="catalytic activity">
    <reaction evidence="10">
        <text>6 Fe(III)-[cytochrome c] + NH4(+) + 2 H2O = 6 Fe(II)-[cytochrome c] + nitrite + 8 H(+)</text>
        <dbReference type="Rhea" id="RHEA:13089"/>
        <dbReference type="Rhea" id="RHEA-COMP:10350"/>
        <dbReference type="Rhea" id="RHEA-COMP:14399"/>
        <dbReference type="ChEBI" id="CHEBI:15377"/>
        <dbReference type="ChEBI" id="CHEBI:15378"/>
        <dbReference type="ChEBI" id="CHEBI:16301"/>
        <dbReference type="ChEBI" id="CHEBI:28938"/>
        <dbReference type="ChEBI" id="CHEBI:29033"/>
        <dbReference type="ChEBI" id="CHEBI:29034"/>
        <dbReference type="EC" id="1.7.2.2"/>
    </reaction>
</comment>
<keyword evidence="5" id="KW-0479">Metal-binding</keyword>
<dbReference type="KEGG" id="stim:H1B31_07055"/>
<dbReference type="PIRSF" id="PIRSF000243">
    <property type="entry name" value="Cyt_c552"/>
    <property type="match status" value="1"/>
</dbReference>
<keyword evidence="6" id="KW-0732">Signal</keyword>
<evidence type="ECO:0000256" key="5">
    <source>
        <dbReference type="ARBA" id="ARBA00022723"/>
    </source>
</evidence>
<dbReference type="Gene3D" id="1.20.140.10">
    <property type="entry name" value="Butyryl-CoA Dehydrogenase, subunit A, domain 3"/>
    <property type="match status" value="1"/>
</dbReference>
<comment type="subcellular location">
    <subcellularLocation>
        <location evidence="1">Cell envelope</location>
    </subcellularLocation>
</comment>
<sequence length="434" mass="48682">MSNRKKIIAGVAGVCALFFGFVAVRIGAHPNDDSIKRVQIQGDTAAKIGKEAYKDAYPLQYNSFMKNNEESPSPTGYGGSMEGNSHLEHQPEMLENFKGYKFAIQYDDDRGHTYAGYDLLHTKRLPGQKGSCLQCKGSYVYDVYFKEGGWAYASKPFDEVAAPITMDEWFGCSTCHDPETMELRVYQQGFIESMARRGVDVNAATHNDMRAYVCSQCHTEYYFTAEDGRVAHPYENGLDAESEYQYYQSGQAGGFKGDWMHPDSKTMMLKAQHPEFETWATSVHADAGVTCVDCHMPYMRDGGKKYTSHWMTSPLKTTKESCLKCHDESEETLVARVKTIHDNTFKIQRIAGQTVARAHRTVKAAMDAGVPDAALEDARAKIREAQWYWDWVAAENGMGFHNPDKIMRTLGLSIDLAHQAIESAEGARHGFQPL</sequence>
<dbReference type="EC" id="1.7.2.2" evidence="3"/>
<dbReference type="RefSeq" id="WP_009656116.1">
    <property type="nucleotide sequence ID" value="NZ_CP060204.1"/>
</dbReference>
<keyword evidence="7" id="KW-0106">Calcium</keyword>
<evidence type="ECO:0000313" key="11">
    <source>
        <dbReference type="EMBL" id="QNH53651.1"/>
    </source>
</evidence>
<dbReference type="GO" id="GO:0020037">
    <property type="term" value="F:heme binding"/>
    <property type="evidence" value="ECO:0007669"/>
    <property type="project" value="TreeGrafter"/>
</dbReference>
<evidence type="ECO:0000256" key="7">
    <source>
        <dbReference type="ARBA" id="ARBA00022837"/>
    </source>
</evidence>
<evidence type="ECO:0000256" key="6">
    <source>
        <dbReference type="ARBA" id="ARBA00022729"/>
    </source>
</evidence>
<evidence type="ECO:0000256" key="10">
    <source>
        <dbReference type="ARBA" id="ARBA00049131"/>
    </source>
</evidence>
<dbReference type="AlphaFoldDB" id="A0A7G7VHQ8"/>
<dbReference type="PANTHER" id="PTHR30633:SF0">
    <property type="entry name" value="CYTOCHROME C-552"/>
    <property type="match status" value="1"/>
</dbReference>
<dbReference type="InterPro" id="IPR003321">
    <property type="entry name" value="Cyt_c552"/>
</dbReference>
<protein>
    <recommendedName>
        <fullName evidence="3">nitrite reductase (cytochrome; ammonia-forming)</fullName>
        <ecNumber evidence="3">1.7.2.2</ecNumber>
    </recommendedName>
</protein>
<gene>
    <name evidence="11" type="ORF">H1B31_07055</name>
</gene>
<dbReference type="PANTHER" id="PTHR30633">
    <property type="entry name" value="CYTOCHROME C-552 RESPIRATORY NITRITE REDUCTASE"/>
    <property type="match status" value="1"/>
</dbReference>
<dbReference type="CDD" id="cd00548">
    <property type="entry name" value="NrfA-like"/>
    <property type="match status" value="1"/>
</dbReference>
<reference evidence="11 12" key="1">
    <citation type="submission" date="2020-07" db="EMBL/GenBank/DDBJ databases">
        <title>Complete genome and description of Selenomonas timonensis sp. nov., a new bacterium isolated from a gingivitis subject.</title>
        <authorList>
            <person name="Antezack A."/>
        </authorList>
    </citation>
    <scope>NUCLEOTIDE SEQUENCE [LARGE SCALE GENOMIC DNA]</scope>
    <source>
        <strain evidence="11 12">Marseille-Q3039</strain>
    </source>
</reference>
<evidence type="ECO:0000256" key="9">
    <source>
        <dbReference type="ARBA" id="ARBA00023004"/>
    </source>
</evidence>
<dbReference type="InterPro" id="IPR036280">
    <property type="entry name" value="Multihaem_cyt_sf"/>
</dbReference>
<evidence type="ECO:0000313" key="12">
    <source>
        <dbReference type="Proteomes" id="UP000515480"/>
    </source>
</evidence>
<evidence type="ECO:0000256" key="3">
    <source>
        <dbReference type="ARBA" id="ARBA00011887"/>
    </source>
</evidence>
<dbReference type="GO" id="GO:0019645">
    <property type="term" value="P:anaerobic electron transport chain"/>
    <property type="evidence" value="ECO:0007669"/>
    <property type="project" value="TreeGrafter"/>
</dbReference>
<keyword evidence="12" id="KW-1185">Reference proteome</keyword>
<dbReference type="Pfam" id="PF02335">
    <property type="entry name" value="Cytochrom_C552"/>
    <property type="match status" value="1"/>
</dbReference>
<dbReference type="GO" id="GO:0030288">
    <property type="term" value="C:outer membrane-bounded periplasmic space"/>
    <property type="evidence" value="ECO:0007669"/>
    <property type="project" value="TreeGrafter"/>
</dbReference>
<dbReference type="GO" id="GO:0042279">
    <property type="term" value="F:nitrite reductase (cytochrome, ammonia-forming) activity"/>
    <property type="evidence" value="ECO:0007669"/>
    <property type="project" value="UniProtKB-EC"/>
</dbReference>
<accession>A0A7G7VHQ8</accession>
<evidence type="ECO:0000256" key="8">
    <source>
        <dbReference type="ARBA" id="ARBA00023002"/>
    </source>
</evidence>
<dbReference type="Gene3D" id="1.10.1130.10">
    <property type="entry name" value="Flavocytochrome C3, Chain A"/>
    <property type="match status" value="1"/>
</dbReference>
<evidence type="ECO:0000256" key="1">
    <source>
        <dbReference type="ARBA" id="ARBA00004196"/>
    </source>
</evidence>
<comment type="similarity">
    <text evidence="2">Belongs to the cytochrome c-552 family.</text>
</comment>
<dbReference type="GO" id="GO:0046872">
    <property type="term" value="F:metal ion binding"/>
    <property type="evidence" value="ECO:0007669"/>
    <property type="project" value="UniProtKB-KW"/>
</dbReference>
<keyword evidence="8" id="KW-0560">Oxidoreductase</keyword>
<evidence type="ECO:0000256" key="4">
    <source>
        <dbReference type="ARBA" id="ARBA00022617"/>
    </source>
</evidence>
<evidence type="ECO:0000256" key="2">
    <source>
        <dbReference type="ARBA" id="ARBA00009288"/>
    </source>
</evidence>
<organism evidence="11 12">
    <name type="scientific">Selenomonas timonae</name>
    <dbReference type="NCBI Taxonomy" id="2754044"/>
    <lineage>
        <taxon>Bacteria</taxon>
        <taxon>Bacillati</taxon>
        <taxon>Bacillota</taxon>
        <taxon>Negativicutes</taxon>
        <taxon>Selenomonadales</taxon>
        <taxon>Selenomonadaceae</taxon>
        <taxon>Selenomonas</taxon>
    </lineage>
</organism>
<proteinExistence type="inferred from homology"/>
<name>A0A7G7VHQ8_9FIRM</name>